<dbReference type="Proteomes" id="UP000465221">
    <property type="component" value="Unassembled WGS sequence"/>
</dbReference>
<protein>
    <submittedName>
        <fullName evidence="1">Uncharacterized protein</fullName>
    </submittedName>
</protein>
<gene>
    <name evidence="1" type="ORF">IFM46972_10226</name>
</gene>
<organism evidence="1 2">
    <name type="scientific">Aspergillus udagawae</name>
    <dbReference type="NCBI Taxonomy" id="91492"/>
    <lineage>
        <taxon>Eukaryota</taxon>
        <taxon>Fungi</taxon>
        <taxon>Dikarya</taxon>
        <taxon>Ascomycota</taxon>
        <taxon>Pezizomycotina</taxon>
        <taxon>Eurotiomycetes</taxon>
        <taxon>Eurotiomycetidae</taxon>
        <taxon>Eurotiales</taxon>
        <taxon>Aspergillaceae</taxon>
        <taxon>Aspergillus</taxon>
        <taxon>Aspergillus subgen. Fumigati</taxon>
    </lineage>
</organism>
<name>A0A8H3SAX3_9EURO</name>
<evidence type="ECO:0000313" key="1">
    <source>
        <dbReference type="EMBL" id="GFF55267.1"/>
    </source>
</evidence>
<dbReference type="EMBL" id="BLKC01000122">
    <property type="protein sequence ID" value="GFF55267.1"/>
    <property type="molecule type" value="Genomic_DNA"/>
</dbReference>
<comment type="caution">
    <text evidence="1">The sequence shown here is derived from an EMBL/GenBank/DDBJ whole genome shotgun (WGS) entry which is preliminary data.</text>
</comment>
<sequence length="107" mass="11660">MGVSSLRSPVLPHLLASRHYRPPEYLQGQDLAAVVLLGCLPNPAIELILIQFSASIKQLINQAYQVIKDGHLNKLTPSFASLMCGTNPSRSIYGQLPTINTARYGSN</sequence>
<evidence type="ECO:0000313" key="2">
    <source>
        <dbReference type="Proteomes" id="UP000465221"/>
    </source>
</evidence>
<proteinExistence type="predicted"/>
<dbReference type="AlphaFoldDB" id="A0A8H3SAX3"/>
<reference evidence="1 2" key="1">
    <citation type="submission" date="2020-01" db="EMBL/GenBank/DDBJ databases">
        <title>Draft genome sequence of Aspergillus udagawae IFM 46972.</title>
        <authorList>
            <person name="Takahashi H."/>
            <person name="Yaguchi T."/>
        </authorList>
    </citation>
    <scope>NUCLEOTIDE SEQUENCE [LARGE SCALE GENOMIC DNA]</scope>
    <source>
        <strain evidence="1 2">IFM 46972</strain>
    </source>
</reference>
<accession>A0A8H3SAX3</accession>